<organism evidence="1 2">
    <name type="scientific">Dolichospermum flos-aquae UHCC 0037</name>
    <dbReference type="NCBI Taxonomy" id="2590026"/>
    <lineage>
        <taxon>Bacteria</taxon>
        <taxon>Bacillati</taxon>
        <taxon>Cyanobacteriota</taxon>
        <taxon>Cyanophyceae</taxon>
        <taxon>Nostocales</taxon>
        <taxon>Aphanizomenonaceae</taxon>
        <taxon>Dolichospermum</taxon>
    </lineage>
</organism>
<accession>A0ACC7S8D9</accession>
<proteinExistence type="predicted"/>
<comment type="caution">
    <text evidence="1">The sequence shown here is derived from an EMBL/GenBank/DDBJ whole genome shotgun (WGS) entry which is preliminary data.</text>
</comment>
<gene>
    <name evidence="1" type="ORF">FJR39_17275</name>
</gene>
<sequence>MFEYLIIIKPLGFMYGSAGAFLSPENLVGRSGAKFPPDAAALSGLFFSANFGNDNIKKELKENLYTAGPFWAKDTDEQNFYVPIPKSRIIGNDDTNEWIINEKEYWDIQNKPKDKSRPKMESSFTWQTIKSWDYSDLSIIQKYHSANSPWEYVSFLHPEMEKEERCSLRKDGLFLETAVQIPDNISLVYLSTYELPDGWYRFGGENHVVEIESKPINDETKKLLQDSIEDACAFITPAVWGSSRLSHRYPEHPNFPKPKHILTEKPVPYRYRLSGRLGRGRYAVPPGTVYIFDQSLGKSWWEWGEWENLFPVEGFSLQRVGCGLCLPIKIDNQSLQKGAA</sequence>
<name>A0ACC7S8D9_DOLFA</name>
<protein>
    <submittedName>
        <fullName evidence="1">CRISPR-associated protein</fullName>
    </submittedName>
</protein>
<evidence type="ECO:0000313" key="2">
    <source>
        <dbReference type="Proteomes" id="UP001517388"/>
    </source>
</evidence>
<evidence type="ECO:0000313" key="1">
    <source>
        <dbReference type="EMBL" id="MTJ44823.1"/>
    </source>
</evidence>
<dbReference type="Proteomes" id="UP001517388">
    <property type="component" value="Unassembled WGS sequence"/>
</dbReference>
<keyword evidence="2" id="KW-1185">Reference proteome</keyword>
<reference evidence="2" key="1">
    <citation type="journal article" date="2020" name="Toxins">
        <title>Phylogenomic Analysis of Secondary Metabolism in the Toxic Cyanobacterial Genera Anabaena, Dolichospermum and Aphanizomenon.</title>
        <authorList>
            <person name="Oesterholm J."/>
            <person name="Popin R.V."/>
            <person name="Fewer D.P."/>
            <person name="Sivonen K."/>
        </authorList>
    </citation>
    <scope>NUCLEOTIDE SEQUENCE [LARGE SCALE GENOMIC DNA]</scope>
    <source>
        <strain evidence="2">UHCC 0037</strain>
    </source>
</reference>
<dbReference type="EMBL" id="VILF01000004">
    <property type="protein sequence ID" value="MTJ44823.1"/>
    <property type="molecule type" value="Genomic_DNA"/>
</dbReference>